<dbReference type="AlphaFoldDB" id="A0A180H0L4"/>
<evidence type="ECO:0000313" key="8">
    <source>
        <dbReference type="EMBL" id="OAV98576.1"/>
    </source>
</evidence>
<evidence type="ECO:0000256" key="3">
    <source>
        <dbReference type="ARBA" id="ARBA00023235"/>
    </source>
</evidence>
<dbReference type="GO" id="GO:0009378">
    <property type="term" value="F:four-way junction helicase activity"/>
    <property type="evidence" value="ECO:0007669"/>
    <property type="project" value="TreeGrafter"/>
</dbReference>
<dbReference type="GO" id="GO:0003677">
    <property type="term" value="F:DNA binding"/>
    <property type="evidence" value="ECO:0007669"/>
    <property type="project" value="UniProtKB-KW"/>
</dbReference>
<evidence type="ECO:0000256" key="2">
    <source>
        <dbReference type="ARBA" id="ARBA00023125"/>
    </source>
</evidence>
<dbReference type="InterPro" id="IPR027417">
    <property type="entry name" value="P-loop_NTPase"/>
</dbReference>
<comment type="similarity">
    <text evidence="1">Belongs to the helicase family. RecQ subfamily.</text>
</comment>
<evidence type="ECO:0000256" key="1">
    <source>
        <dbReference type="ARBA" id="ARBA00005446"/>
    </source>
</evidence>
<evidence type="ECO:0000259" key="7">
    <source>
        <dbReference type="PROSITE" id="PS51192"/>
    </source>
</evidence>
<keyword evidence="3" id="KW-0413">Isomerase</keyword>
<accession>A0A180H0L4</accession>
<dbReference type="InterPro" id="IPR014001">
    <property type="entry name" value="Helicase_ATP-bd"/>
</dbReference>
<reference evidence="9" key="4">
    <citation type="submission" date="2025-05" db="UniProtKB">
        <authorList>
            <consortium name="EnsemblFungi"/>
        </authorList>
    </citation>
    <scope>IDENTIFICATION</scope>
    <source>
        <strain evidence="9">isolate 1-1 / race 1 (BBBD)</strain>
    </source>
</reference>
<proteinExistence type="inferred from homology"/>
<protein>
    <recommendedName>
        <fullName evidence="5">DNA 3'-5' helicase</fullName>
        <ecNumber evidence="5">5.6.2.4</ecNumber>
    </recommendedName>
</protein>
<dbReference type="PROSITE" id="PS51192">
    <property type="entry name" value="HELICASE_ATP_BIND_1"/>
    <property type="match status" value="1"/>
</dbReference>
<reference evidence="8" key="2">
    <citation type="submission" date="2016-05" db="EMBL/GenBank/DDBJ databases">
        <title>Comparative analysis highlights variable genome content of wheat rusts and divergence of the mating loci.</title>
        <authorList>
            <person name="Cuomo C.A."/>
            <person name="Bakkeren G."/>
            <person name="Szabo L."/>
            <person name="Khalil H."/>
            <person name="Joly D."/>
            <person name="Goldberg J."/>
            <person name="Young S."/>
            <person name="Zeng Q."/>
            <person name="Fellers J."/>
        </authorList>
    </citation>
    <scope>NUCLEOTIDE SEQUENCE [LARGE SCALE GENOMIC DNA]</scope>
    <source>
        <strain evidence="8">1-1 BBBD Race 1</strain>
    </source>
</reference>
<dbReference type="EMBL" id="ADAS02000006">
    <property type="protein sequence ID" value="OAV98576.1"/>
    <property type="molecule type" value="Genomic_DNA"/>
</dbReference>
<dbReference type="PANTHER" id="PTHR13710">
    <property type="entry name" value="DNA HELICASE RECQ FAMILY MEMBER"/>
    <property type="match status" value="1"/>
</dbReference>
<feature type="region of interest" description="Disordered" evidence="6">
    <location>
        <begin position="1"/>
        <end position="48"/>
    </location>
</feature>
<dbReference type="Proteomes" id="UP000005240">
    <property type="component" value="Unassembled WGS sequence"/>
</dbReference>
<dbReference type="Pfam" id="PF00270">
    <property type="entry name" value="DEAD"/>
    <property type="match status" value="1"/>
</dbReference>
<reference evidence="9 10" key="3">
    <citation type="journal article" date="2017" name="G3 (Bethesda)">
        <title>Comparative analysis highlights variable genome content of wheat rusts and divergence of the mating loci.</title>
        <authorList>
            <person name="Cuomo C.A."/>
            <person name="Bakkeren G."/>
            <person name="Khalil H.B."/>
            <person name="Panwar V."/>
            <person name="Joly D."/>
            <person name="Linning R."/>
            <person name="Sakthikumar S."/>
            <person name="Song X."/>
            <person name="Adiconis X."/>
            <person name="Fan L."/>
            <person name="Goldberg J.M."/>
            <person name="Levin J.Z."/>
            <person name="Young S."/>
            <person name="Zeng Q."/>
            <person name="Anikster Y."/>
            <person name="Bruce M."/>
            <person name="Wang M."/>
            <person name="Yin C."/>
            <person name="McCallum B."/>
            <person name="Szabo L.J."/>
            <person name="Hulbert S."/>
            <person name="Chen X."/>
            <person name="Fellers J.P."/>
        </authorList>
    </citation>
    <scope>NUCLEOTIDE SEQUENCE</scope>
    <source>
        <strain evidence="9">isolate 1-1 / race 1 (BBBD)</strain>
        <strain evidence="10">Isolate 1-1 / race 1 (BBBD)</strain>
    </source>
</reference>
<sequence>MDGSSLAISARMPEEAHVESTTSQPAKAREKGKKKPLQLSPEITNLENDNLITNQRNNMKNHRRSYRLIPFVLAGTGYGKSRIAELYFHLYAPEKKPVVLVLNPLDSLGEDQVREKTKAGIKAISLGKMKLTKAIVEDIKRGDYAFVYLSPEVFLNNPLFTELYFSNEFQSRLVLLVLDEAHMVYVWGLVESGKAKFLSVRDRLQDYGIFRPSYGKLGDRLMATNGVPILLLSATCRPVAIDSILGSLMLKPVDITFFRGELVRTEIRILRFYMEYPLKSCEDLLRMFSKKTEIKDKDLLPTLICSGTRKATLAVINVLNKARGKKRDAYSSKSSFIRRYMRVPETKTR</sequence>
<dbReference type="OrthoDB" id="2501422at2759"/>
<dbReference type="EC" id="5.6.2.4" evidence="5"/>
<feature type="domain" description="Helicase ATP-binding" evidence="7">
    <location>
        <begin position="61"/>
        <end position="254"/>
    </location>
</feature>
<name>A0A180H0L4_PUCT1</name>
<keyword evidence="2" id="KW-0238">DNA-binding</keyword>
<dbReference type="SMART" id="SM00487">
    <property type="entry name" value="DEXDc"/>
    <property type="match status" value="1"/>
</dbReference>
<dbReference type="GO" id="GO:0005694">
    <property type="term" value="C:chromosome"/>
    <property type="evidence" value="ECO:0007669"/>
    <property type="project" value="TreeGrafter"/>
</dbReference>
<evidence type="ECO:0000313" key="9">
    <source>
        <dbReference type="EnsemblFungi" id="PTTG_11873-t43_1-p1"/>
    </source>
</evidence>
<evidence type="ECO:0000256" key="4">
    <source>
        <dbReference type="ARBA" id="ARBA00034617"/>
    </source>
</evidence>
<keyword evidence="10" id="KW-1185">Reference proteome</keyword>
<dbReference type="GO" id="GO:0005524">
    <property type="term" value="F:ATP binding"/>
    <property type="evidence" value="ECO:0007669"/>
    <property type="project" value="InterPro"/>
</dbReference>
<evidence type="ECO:0000313" key="10">
    <source>
        <dbReference type="Proteomes" id="UP000005240"/>
    </source>
</evidence>
<dbReference type="Gene3D" id="3.40.50.300">
    <property type="entry name" value="P-loop containing nucleotide triphosphate hydrolases"/>
    <property type="match status" value="1"/>
</dbReference>
<dbReference type="PANTHER" id="PTHR13710:SF105">
    <property type="entry name" value="ATP-DEPENDENT DNA HELICASE Q1"/>
    <property type="match status" value="1"/>
</dbReference>
<dbReference type="EnsemblFungi" id="PTTG_11873-t43_1">
    <property type="protein sequence ID" value="PTTG_11873-t43_1-p1"/>
    <property type="gene ID" value="PTTG_11873"/>
</dbReference>
<dbReference type="STRING" id="630390.A0A180H0L4"/>
<dbReference type="VEuPathDB" id="FungiDB:PTTG_11873"/>
<reference evidence="8" key="1">
    <citation type="submission" date="2009-11" db="EMBL/GenBank/DDBJ databases">
        <authorList>
            <consortium name="The Broad Institute Genome Sequencing Platform"/>
            <person name="Ward D."/>
            <person name="Feldgarden M."/>
            <person name="Earl A."/>
            <person name="Young S.K."/>
            <person name="Zeng Q."/>
            <person name="Koehrsen M."/>
            <person name="Alvarado L."/>
            <person name="Berlin A."/>
            <person name="Bochicchio J."/>
            <person name="Borenstein D."/>
            <person name="Chapman S.B."/>
            <person name="Chen Z."/>
            <person name="Engels R."/>
            <person name="Freedman E."/>
            <person name="Gellesch M."/>
            <person name="Goldberg J."/>
            <person name="Griggs A."/>
            <person name="Gujja S."/>
            <person name="Heilman E."/>
            <person name="Heiman D."/>
            <person name="Hepburn T."/>
            <person name="Howarth C."/>
            <person name="Jen D."/>
            <person name="Larson L."/>
            <person name="Lewis B."/>
            <person name="Mehta T."/>
            <person name="Park D."/>
            <person name="Pearson M."/>
            <person name="Roberts A."/>
            <person name="Saif S."/>
            <person name="Shea T."/>
            <person name="Shenoy N."/>
            <person name="Sisk P."/>
            <person name="Stolte C."/>
            <person name="Sykes S."/>
            <person name="Thomson T."/>
            <person name="Walk T."/>
            <person name="White J."/>
            <person name="Yandava C."/>
            <person name="Izard J."/>
            <person name="Baranova O.V."/>
            <person name="Blanton J.M."/>
            <person name="Tanner A.C."/>
            <person name="Dewhirst F.E."/>
            <person name="Haas B."/>
            <person name="Nusbaum C."/>
            <person name="Birren B."/>
        </authorList>
    </citation>
    <scope>NUCLEOTIDE SEQUENCE [LARGE SCALE GENOMIC DNA]</scope>
    <source>
        <strain evidence="8">1-1 BBBD Race 1</strain>
    </source>
</reference>
<evidence type="ECO:0000256" key="5">
    <source>
        <dbReference type="ARBA" id="ARBA00034808"/>
    </source>
</evidence>
<comment type="catalytic activity">
    <reaction evidence="4">
        <text>Couples ATP hydrolysis with the unwinding of duplex DNA by translocating in the 3'-5' direction.</text>
        <dbReference type="EC" id="5.6.2.4"/>
    </reaction>
</comment>
<evidence type="ECO:0000256" key="6">
    <source>
        <dbReference type="SAM" id="MobiDB-lite"/>
    </source>
</evidence>
<dbReference type="InterPro" id="IPR011545">
    <property type="entry name" value="DEAD/DEAH_box_helicase_dom"/>
</dbReference>
<dbReference type="SUPFAM" id="SSF52540">
    <property type="entry name" value="P-loop containing nucleoside triphosphate hydrolases"/>
    <property type="match status" value="1"/>
</dbReference>
<dbReference type="GO" id="GO:0005737">
    <property type="term" value="C:cytoplasm"/>
    <property type="evidence" value="ECO:0007669"/>
    <property type="project" value="TreeGrafter"/>
</dbReference>
<organism evidence="8">
    <name type="scientific">Puccinia triticina (isolate 1-1 / race 1 (BBBD))</name>
    <name type="common">Brown leaf rust fungus</name>
    <dbReference type="NCBI Taxonomy" id="630390"/>
    <lineage>
        <taxon>Eukaryota</taxon>
        <taxon>Fungi</taxon>
        <taxon>Dikarya</taxon>
        <taxon>Basidiomycota</taxon>
        <taxon>Pucciniomycotina</taxon>
        <taxon>Pucciniomycetes</taxon>
        <taxon>Pucciniales</taxon>
        <taxon>Pucciniaceae</taxon>
        <taxon>Puccinia</taxon>
    </lineage>
</organism>
<dbReference type="GO" id="GO:0000724">
    <property type="term" value="P:double-strand break repair via homologous recombination"/>
    <property type="evidence" value="ECO:0007669"/>
    <property type="project" value="TreeGrafter"/>
</dbReference>
<dbReference type="GO" id="GO:0043138">
    <property type="term" value="F:3'-5' DNA helicase activity"/>
    <property type="evidence" value="ECO:0007669"/>
    <property type="project" value="UniProtKB-EC"/>
</dbReference>
<gene>
    <name evidence="8" type="ORF">PTTG_11873</name>
</gene>